<dbReference type="PROSITE" id="PS00143">
    <property type="entry name" value="INSULINASE"/>
    <property type="match status" value="1"/>
</dbReference>
<accession>A0A940DNC6</accession>
<dbReference type="Pfam" id="PF05193">
    <property type="entry name" value="Peptidase_M16_C"/>
    <property type="match status" value="2"/>
</dbReference>
<reference evidence="12" key="2">
    <citation type="journal article" date="2021" name="PeerJ">
        <title>Extensive microbial diversity within the chicken gut microbiome revealed by metagenomics and culture.</title>
        <authorList>
            <person name="Gilroy R."/>
            <person name="Ravi A."/>
            <person name="Getino M."/>
            <person name="Pursley I."/>
            <person name="Horton D.L."/>
            <person name="Alikhan N.F."/>
            <person name="Baker D."/>
            <person name="Gharbi K."/>
            <person name="Hall N."/>
            <person name="Watson M."/>
            <person name="Adriaenssens E.M."/>
            <person name="Foster-Nyarko E."/>
            <person name="Jarju S."/>
            <person name="Secka A."/>
            <person name="Antonio M."/>
            <person name="Oren A."/>
            <person name="Chaudhuri R.R."/>
            <person name="La Ragione R."/>
            <person name="Hildebrand F."/>
            <person name="Pallen M.J."/>
        </authorList>
    </citation>
    <scope>NUCLEOTIDE SEQUENCE</scope>
    <source>
        <strain evidence="12">F1-3629</strain>
    </source>
</reference>
<dbReference type="GO" id="GO:0046872">
    <property type="term" value="F:metal ion binding"/>
    <property type="evidence" value="ECO:0007669"/>
    <property type="project" value="UniProtKB-KW"/>
</dbReference>
<keyword evidence="7" id="KW-0482">Metalloprotease</keyword>
<dbReference type="Pfam" id="PF00675">
    <property type="entry name" value="Peptidase_M16"/>
    <property type="match status" value="1"/>
</dbReference>
<gene>
    <name evidence="12" type="ORF">IAC07_04225</name>
</gene>
<organism evidence="12 13">
    <name type="scientific">Candidatus Cryptobacteroides gallistercoris</name>
    <dbReference type="NCBI Taxonomy" id="2840765"/>
    <lineage>
        <taxon>Bacteria</taxon>
        <taxon>Pseudomonadati</taxon>
        <taxon>Bacteroidota</taxon>
        <taxon>Bacteroidia</taxon>
        <taxon>Bacteroidales</taxon>
        <taxon>Candidatus Cryptobacteroides</taxon>
    </lineage>
</organism>
<dbReference type="InterPro" id="IPR001431">
    <property type="entry name" value="Pept_M16_Zn_BS"/>
</dbReference>
<feature type="signal peptide" evidence="9">
    <location>
        <begin position="1"/>
        <end position="24"/>
    </location>
</feature>
<feature type="domain" description="Peptidase M16 C-terminal" evidence="11">
    <location>
        <begin position="228"/>
        <end position="410"/>
    </location>
</feature>
<dbReference type="PANTHER" id="PTHR43690:SF34">
    <property type="entry name" value="ZINC PROTEASE PQQL-LIKE"/>
    <property type="match status" value="1"/>
</dbReference>
<dbReference type="SUPFAM" id="SSF63411">
    <property type="entry name" value="LuxS/MPP-like metallohydrolase"/>
    <property type="match status" value="3"/>
</dbReference>
<proteinExistence type="inferred from homology"/>
<dbReference type="AlphaFoldDB" id="A0A940DNC6"/>
<dbReference type="EMBL" id="JADIMJ010000065">
    <property type="protein sequence ID" value="MBO8453916.1"/>
    <property type="molecule type" value="Genomic_DNA"/>
</dbReference>
<comment type="caution">
    <text evidence="12">The sequence shown here is derived from an EMBL/GenBank/DDBJ whole genome shotgun (WGS) entry which is preliminary data.</text>
</comment>
<dbReference type="PANTHER" id="PTHR43690">
    <property type="entry name" value="NARDILYSIN"/>
    <property type="match status" value="1"/>
</dbReference>
<evidence type="ECO:0000256" key="8">
    <source>
        <dbReference type="RuleBase" id="RU004447"/>
    </source>
</evidence>
<dbReference type="Gene3D" id="3.30.830.10">
    <property type="entry name" value="Metalloenzyme, LuxS/M16 peptidase-like"/>
    <property type="match status" value="4"/>
</dbReference>
<comment type="similarity">
    <text evidence="2 8">Belongs to the peptidase M16 family.</text>
</comment>
<evidence type="ECO:0000313" key="12">
    <source>
        <dbReference type="EMBL" id="MBO8453916.1"/>
    </source>
</evidence>
<evidence type="ECO:0000256" key="7">
    <source>
        <dbReference type="ARBA" id="ARBA00023049"/>
    </source>
</evidence>
<evidence type="ECO:0000256" key="6">
    <source>
        <dbReference type="ARBA" id="ARBA00022833"/>
    </source>
</evidence>
<sequence>MKNHLRRICRTMLVLLTMGITSLAAESRTQTRYLHTEEAGKICTADTIACDPQVIKGRLDNGLTYYIRHNANPAGCADFYIVHNVGALQEEDSQNGLAHFLEHMAFNGTKHFPDKGILEFLAREGVRFGYNVNAYTTRTETVYNLSSVPLVRESFVDSVLLVLHDWSGDISCDQDAIDAERGVIREEWRRRDNSKTRMFESQSALIYSGAKQAERNVIGTLEVIDGFERHEILDFYHKWYRPDLQAIIIVGDFDAGEMEKKVISRFSDIPSAVNPVPKEECHIPALDNPIFTHVTDPDIRFLAFKAMHRQPYPSVEVRRTEGFIKDRLIRSIITEAFSARLSEAVKAAGCPVKRAVLVTYPSGTDFYVSQFTFLPKEEDGLDEVIGFYRNEMERFLRYGISEEEFENARFKVFKKEHLGMPVFEQNVTHRQLVTSYVANFLTGMPYAHPAEMQELTGEILSGISYGEIPAYIGRMFADSEKIYFCNSETGKEDMLPTVERMEELLLSPLPSAPEPHFLDFDDIDTSAAVTPGTIVKVSREKGGETWILSNGARVCWTPSAPVKAYRHLDAVLDFGTGYGVFPAGQEKMSKIALSYISRNAGFRDSDFADIRNSPACFGANVSFRASQEHGYVLMNSDSAHVENGFRQLYLHLTEPYFSDCAKLEDFKDGSIDNLRKADPDKRRFNRAMREARYGGHPWMETADSGDFRALDMAFIEETFRREYTDFSNMTAYIASDLDKETIMKLVCRYLASLGNGSSSPQSGIRPAEACYKGNVVIDSTYSLKTVPKSSVEISFRGKAAMSPENMAAFDIVDYIMSARCLDKVREERGGTYSISFSTEFEPEDRGRYESSVAFETRPELSEMLISDILTELESMAASGPTTEEMDNAGKYLVKARAERAKARENSLSSKNRDRMTLAESGFDPNFDYGSAVGKVSAGDIRKLVRKILRGDRMTVIYSED</sequence>
<keyword evidence="9" id="KW-0732">Signal</keyword>
<evidence type="ECO:0000313" key="13">
    <source>
        <dbReference type="Proteomes" id="UP000771749"/>
    </source>
</evidence>
<reference evidence="12" key="1">
    <citation type="submission" date="2020-10" db="EMBL/GenBank/DDBJ databases">
        <authorList>
            <person name="Gilroy R."/>
        </authorList>
    </citation>
    <scope>NUCLEOTIDE SEQUENCE</scope>
    <source>
        <strain evidence="12">F1-3629</strain>
    </source>
</reference>
<feature type="domain" description="Peptidase M16 N-terminal" evidence="10">
    <location>
        <begin position="81"/>
        <end position="195"/>
    </location>
</feature>
<evidence type="ECO:0000256" key="3">
    <source>
        <dbReference type="ARBA" id="ARBA00022670"/>
    </source>
</evidence>
<feature type="domain" description="Peptidase M16 C-terminal" evidence="11">
    <location>
        <begin position="719"/>
        <end position="888"/>
    </location>
</feature>
<dbReference type="Proteomes" id="UP000771749">
    <property type="component" value="Unassembled WGS sequence"/>
</dbReference>
<keyword evidence="4" id="KW-0479">Metal-binding</keyword>
<evidence type="ECO:0000256" key="5">
    <source>
        <dbReference type="ARBA" id="ARBA00022801"/>
    </source>
</evidence>
<keyword evidence="5" id="KW-0378">Hydrolase</keyword>
<dbReference type="GO" id="GO:0004222">
    <property type="term" value="F:metalloendopeptidase activity"/>
    <property type="evidence" value="ECO:0007669"/>
    <property type="project" value="InterPro"/>
</dbReference>
<evidence type="ECO:0000256" key="2">
    <source>
        <dbReference type="ARBA" id="ARBA00007261"/>
    </source>
</evidence>
<evidence type="ECO:0000256" key="4">
    <source>
        <dbReference type="ARBA" id="ARBA00022723"/>
    </source>
</evidence>
<keyword evidence="3" id="KW-0645">Protease</keyword>
<dbReference type="InterPro" id="IPR007863">
    <property type="entry name" value="Peptidase_M16_C"/>
</dbReference>
<keyword evidence="6" id="KW-0862">Zinc</keyword>
<evidence type="ECO:0000259" key="10">
    <source>
        <dbReference type="Pfam" id="PF00675"/>
    </source>
</evidence>
<evidence type="ECO:0000256" key="1">
    <source>
        <dbReference type="ARBA" id="ARBA00001947"/>
    </source>
</evidence>
<dbReference type="InterPro" id="IPR011249">
    <property type="entry name" value="Metalloenz_LuxS/M16"/>
</dbReference>
<dbReference type="InterPro" id="IPR011765">
    <property type="entry name" value="Pept_M16_N"/>
</dbReference>
<protein>
    <submittedName>
        <fullName evidence="12">Insulinase family protein</fullName>
    </submittedName>
</protein>
<name>A0A940DNC6_9BACT</name>
<dbReference type="GO" id="GO:0006508">
    <property type="term" value="P:proteolysis"/>
    <property type="evidence" value="ECO:0007669"/>
    <property type="project" value="UniProtKB-KW"/>
</dbReference>
<evidence type="ECO:0000256" key="9">
    <source>
        <dbReference type="SAM" id="SignalP"/>
    </source>
</evidence>
<feature type="chain" id="PRO_5037899278" evidence="9">
    <location>
        <begin position="25"/>
        <end position="960"/>
    </location>
</feature>
<evidence type="ECO:0000259" key="11">
    <source>
        <dbReference type="Pfam" id="PF05193"/>
    </source>
</evidence>
<dbReference type="InterPro" id="IPR050626">
    <property type="entry name" value="Peptidase_M16"/>
</dbReference>
<comment type="cofactor">
    <cofactor evidence="1">
        <name>Zn(2+)</name>
        <dbReference type="ChEBI" id="CHEBI:29105"/>
    </cofactor>
</comment>